<name>A0ABV6DWM2_9ACTN</name>
<evidence type="ECO:0000313" key="3">
    <source>
        <dbReference type="Proteomes" id="UP001589698"/>
    </source>
</evidence>
<keyword evidence="3" id="KW-1185">Reference proteome</keyword>
<evidence type="ECO:0000256" key="1">
    <source>
        <dbReference type="SAM" id="SignalP"/>
    </source>
</evidence>
<organism evidence="2 3">
    <name type="scientific">Nocardioides zeicaulis</name>
    <dbReference type="NCBI Taxonomy" id="1776857"/>
    <lineage>
        <taxon>Bacteria</taxon>
        <taxon>Bacillati</taxon>
        <taxon>Actinomycetota</taxon>
        <taxon>Actinomycetes</taxon>
        <taxon>Propionibacteriales</taxon>
        <taxon>Nocardioidaceae</taxon>
        <taxon>Nocardioides</taxon>
    </lineage>
</organism>
<dbReference type="PROSITE" id="PS51318">
    <property type="entry name" value="TAT"/>
    <property type="match status" value="1"/>
</dbReference>
<comment type="caution">
    <text evidence="2">The sequence shown here is derived from an EMBL/GenBank/DDBJ whole genome shotgun (WGS) entry which is preliminary data.</text>
</comment>
<reference evidence="2 3" key="1">
    <citation type="submission" date="2024-09" db="EMBL/GenBank/DDBJ databases">
        <authorList>
            <person name="Sun Q."/>
            <person name="Mori K."/>
        </authorList>
    </citation>
    <scope>NUCLEOTIDE SEQUENCE [LARGE SCALE GENOMIC DNA]</scope>
    <source>
        <strain evidence="2 3">CCM 8654</strain>
    </source>
</reference>
<proteinExistence type="predicted"/>
<protein>
    <submittedName>
        <fullName evidence="2">Uncharacterized protein</fullName>
    </submittedName>
</protein>
<dbReference type="RefSeq" id="WP_378516719.1">
    <property type="nucleotide sequence ID" value="NZ_CBCSDI010000041.1"/>
</dbReference>
<feature type="chain" id="PRO_5045258118" evidence="1">
    <location>
        <begin position="31"/>
        <end position="149"/>
    </location>
</feature>
<gene>
    <name evidence="2" type="ORF">ACFFJG_00845</name>
</gene>
<evidence type="ECO:0000313" key="2">
    <source>
        <dbReference type="EMBL" id="MFC0221009.1"/>
    </source>
</evidence>
<dbReference type="Proteomes" id="UP001589698">
    <property type="component" value="Unassembled WGS sequence"/>
</dbReference>
<dbReference type="InterPro" id="IPR006311">
    <property type="entry name" value="TAT_signal"/>
</dbReference>
<accession>A0ABV6DWM2</accession>
<dbReference type="EMBL" id="JBHLXH010000001">
    <property type="protein sequence ID" value="MFC0221009.1"/>
    <property type="molecule type" value="Genomic_DNA"/>
</dbReference>
<sequence length="149" mass="15723">MSALDRRTVVRGAAWSIPVVVAVAQAPAWAASTDAPSINGNGSFTICKLAGAGQNCQGYRLTVTFAVQPDDLWDIAITALAFNDNAVVPSTAAFAVRYDDATRTFEFCSDSKSPSQFRLTFRYSATNRRTGATTPNLGGTYALSGVGNC</sequence>
<keyword evidence="1" id="KW-0732">Signal</keyword>
<feature type="signal peptide" evidence="1">
    <location>
        <begin position="1"/>
        <end position="30"/>
    </location>
</feature>